<dbReference type="Proteomes" id="UP000006051">
    <property type="component" value="Chromosome"/>
</dbReference>
<dbReference type="FunFam" id="3.40.50.2300:FF:000001">
    <property type="entry name" value="DNA-binding response regulator PhoB"/>
    <property type="match status" value="1"/>
</dbReference>
<dbReference type="PANTHER" id="PTHR48111:SF40">
    <property type="entry name" value="PHOSPHATE REGULON TRANSCRIPTIONAL REGULATORY PROTEIN PHOB"/>
    <property type="match status" value="1"/>
</dbReference>
<feature type="modified residue" description="4-aspartylphosphate" evidence="6">
    <location>
        <position position="54"/>
    </location>
</feature>
<evidence type="ECO:0000313" key="10">
    <source>
        <dbReference type="EMBL" id="AFL97179.1"/>
    </source>
</evidence>
<dbReference type="RefSeq" id="WP_014790780.1">
    <property type="nucleotide sequence ID" value="NC_018016.1"/>
</dbReference>
<evidence type="ECO:0000256" key="3">
    <source>
        <dbReference type="ARBA" id="ARBA00023015"/>
    </source>
</evidence>
<dbReference type="GO" id="GO:0000976">
    <property type="term" value="F:transcription cis-regulatory region binding"/>
    <property type="evidence" value="ECO:0007669"/>
    <property type="project" value="TreeGrafter"/>
</dbReference>
<feature type="domain" description="OmpR/PhoB-type" evidence="9">
    <location>
        <begin position="130"/>
        <end position="224"/>
    </location>
</feature>
<reference evidence="10 11" key="1">
    <citation type="submission" date="2012-06" db="EMBL/GenBank/DDBJ databases">
        <title>The complete genome of Ornithobacterium rhinotracheale DSM 15997.</title>
        <authorList>
            <consortium name="US DOE Joint Genome Institute (JGI-PGF)"/>
            <person name="Lucas S."/>
            <person name="Copeland A."/>
            <person name="Lapidus A."/>
            <person name="Goodwin L."/>
            <person name="Pitluck S."/>
            <person name="Peters L."/>
            <person name="Mikhailova N."/>
            <person name="Teshima H."/>
            <person name="Kyrpides N."/>
            <person name="Mavromatis K."/>
            <person name="Pagani I."/>
            <person name="Ivanova N."/>
            <person name="Ovchinnikova G."/>
            <person name="Zeytun A."/>
            <person name="Detter J.C."/>
            <person name="Han C."/>
            <person name="Land M."/>
            <person name="Hauser L."/>
            <person name="Markowitz V."/>
            <person name="Cheng J.-F."/>
            <person name="Hugenholtz P."/>
            <person name="Woyke T."/>
            <person name="Wu D."/>
            <person name="Lang E."/>
            <person name="Kopitz M."/>
            <person name="Brambilla E."/>
            <person name="Klenk H.-P."/>
            <person name="Eisen J.A."/>
        </authorList>
    </citation>
    <scope>NUCLEOTIDE SEQUENCE [LARGE SCALE GENOMIC DNA]</scope>
    <source>
        <strain evidence="11">ATCC 51463 / DSM 15997 / CCUG 23171 / LMG 9086</strain>
    </source>
</reference>
<organism evidence="10 11">
    <name type="scientific">Ornithobacterium rhinotracheale (strain ATCC 51463 / DSM 15997 / CCUG 23171 / CIP 104009 / LMG 9086)</name>
    <dbReference type="NCBI Taxonomy" id="867902"/>
    <lineage>
        <taxon>Bacteria</taxon>
        <taxon>Pseudomonadati</taxon>
        <taxon>Bacteroidota</taxon>
        <taxon>Flavobacteriia</taxon>
        <taxon>Flavobacteriales</taxon>
        <taxon>Weeksellaceae</taxon>
        <taxon>Ornithobacterium</taxon>
    </lineage>
</organism>
<dbReference type="eggNOG" id="COG0745">
    <property type="taxonomic scope" value="Bacteria"/>
</dbReference>
<dbReference type="Gene3D" id="3.40.50.2300">
    <property type="match status" value="1"/>
</dbReference>
<dbReference type="PROSITE" id="PS50110">
    <property type="entry name" value="RESPONSE_REGULATORY"/>
    <property type="match status" value="1"/>
</dbReference>
<evidence type="ECO:0000313" key="11">
    <source>
        <dbReference type="Proteomes" id="UP000006051"/>
    </source>
</evidence>
<evidence type="ECO:0000256" key="2">
    <source>
        <dbReference type="ARBA" id="ARBA00023012"/>
    </source>
</evidence>
<dbReference type="SMART" id="SM00862">
    <property type="entry name" value="Trans_reg_C"/>
    <property type="match status" value="1"/>
</dbReference>
<dbReference type="InterPro" id="IPR001789">
    <property type="entry name" value="Sig_transdc_resp-reg_receiver"/>
</dbReference>
<dbReference type="SUPFAM" id="SSF52172">
    <property type="entry name" value="CheY-like"/>
    <property type="match status" value="1"/>
</dbReference>
<dbReference type="GO" id="GO:0005829">
    <property type="term" value="C:cytosol"/>
    <property type="evidence" value="ECO:0007669"/>
    <property type="project" value="TreeGrafter"/>
</dbReference>
<protein>
    <submittedName>
        <fullName evidence="10">Response regulator with CheY-like receiver domain and winged-helix DNA-binding domain</fullName>
    </submittedName>
</protein>
<dbReference type="SMART" id="SM00448">
    <property type="entry name" value="REC"/>
    <property type="match status" value="1"/>
</dbReference>
<dbReference type="InterPro" id="IPR039420">
    <property type="entry name" value="WalR-like"/>
</dbReference>
<name>I3ZZP5_ORNRL</name>
<evidence type="ECO:0000259" key="8">
    <source>
        <dbReference type="PROSITE" id="PS50110"/>
    </source>
</evidence>
<dbReference type="KEGG" id="orh:Ornrh_0987"/>
<dbReference type="CDD" id="cd00383">
    <property type="entry name" value="trans_reg_C"/>
    <property type="match status" value="1"/>
</dbReference>
<dbReference type="InterPro" id="IPR036388">
    <property type="entry name" value="WH-like_DNA-bd_sf"/>
</dbReference>
<feature type="domain" description="Response regulatory" evidence="8">
    <location>
        <begin position="5"/>
        <end position="121"/>
    </location>
</feature>
<dbReference type="HOGENOM" id="CLU_000445_30_4_10"/>
<dbReference type="InterPro" id="IPR001867">
    <property type="entry name" value="OmpR/PhoB-type_DNA-bd"/>
</dbReference>
<dbReference type="PANTHER" id="PTHR48111">
    <property type="entry name" value="REGULATOR OF RPOS"/>
    <property type="match status" value="1"/>
</dbReference>
<dbReference type="GeneID" id="71569271"/>
<dbReference type="Pfam" id="PF00486">
    <property type="entry name" value="Trans_reg_C"/>
    <property type="match status" value="1"/>
</dbReference>
<keyword evidence="11" id="KW-1185">Reference proteome</keyword>
<dbReference type="Pfam" id="PF00072">
    <property type="entry name" value="Response_reg"/>
    <property type="match status" value="1"/>
</dbReference>
<evidence type="ECO:0000256" key="7">
    <source>
        <dbReference type="PROSITE-ProRule" id="PRU01091"/>
    </source>
</evidence>
<evidence type="ECO:0000256" key="1">
    <source>
        <dbReference type="ARBA" id="ARBA00022553"/>
    </source>
</evidence>
<dbReference type="Gene3D" id="1.10.10.10">
    <property type="entry name" value="Winged helix-like DNA-binding domain superfamily/Winged helix DNA-binding domain"/>
    <property type="match status" value="1"/>
</dbReference>
<dbReference type="CDD" id="cd17574">
    <property type="entry name" value="REC_OmpR"/>
    <property type="match status" value="1"/>
</dbReference>
<sequence length="224" mass="25739">MSKNKILLVDDEPDILEFLSYNLRKEGYEVETAVNGVEGVRKAKIIKPDLILLDIMMPEMDGIEACNQIKKIESLSKTLIVFLSARTEEFTQLAGYEVGANDYITKPVKPKVLMSKIKALLKLKKPELTEEIISLKDIKINRETYKVSYQGEDYTLPRKEFELMALLASNPQRVFKREEILEKVWGNEVIVGGRTIDVHIRKLREKFGKDRFTTIKGVGYKIND</sequence>
<keyword evidence="5" id="KW-0804">Transcription</keyword>
<dbReference type="AlphaFoldDB" id="I3ZZP5"/>
<dbReference type="EMBL" id="CP003283">
    <property type="protein sequence ID" value="AFL97179.1"/>
    <property type="molecule type" value="Genomic_DNA"/>
</dbReference>
<keyword evidence="4 7" id="KW-0238">DNA-binding</keyword>
<gene>
    <name evidence="10" type="ordered locus">Ornrh_0987</name>
</gene>
<keyword evidence="2" id="KW-0902">Two-component regulatory system</keyword>
<dbReference type="InterPro" id="IPR011006">
    <property type="entry name" value="CheY-like_superfamily"/>
</dbReference>
<dbReference type="PROSITE" id="PS51755">
    <property type="entry name" value="OMPR_PHOB"/>
    <property type="match status" value="1"/>
</dbReference>
<evidence type="ECO:0000259" key="9">
    <source>
        <dbReference type="PROSITE" id="PS51755"/>
    </source>
</evidence>
<keyword evidence="3" id="KW-0805">Transcription regulation</keyword>
<accession>I3ZZP5</accession>
<dbReference type="GO" id="GO:0032993">
    <property type="term" value="C:protein-DNA complex"/>
    <property type="evidence" value="ECO:0007669"/>
    <property type="project" value="TreeGrafter"/>
</dbReference>
<dbReference type="GeneID" id="97257688"/>
<proteinExistence type="predicted"/>
<evidence type="ECO:0000256" key="4">
    <source>
        <dbReference type="ARBA" id="ARBA00023125"/>
    </source>
</evidence>
<feature type="DNA-binding region" description="OmpR/PhoB-type" evidence="7">
    <location>
        <begin position="130"/>
        <end position="224"/>
    </location>
</feature>
<keyword evidence="1 6" id="KW-0597">Phosphoprotein</keyword>
<dbReference type="GO" id="GO:0000156">
    <property type="term" value="F:phosphorelay response regulator activity"/>
    <property type="evidence" value="ECO:0007669"/>
    <property type="project" value="TreeGrafter"/>
</dbReference>
<evidence type="ECO:0000256" key="6">
    <source>
        <dbReference type="PROSITE-ProRule" id="PRU00169"/>
    </source>
</evidence>
<dbReference type="STRING" id="867902.Ornrh_0987"/>
<evidence type="ECO:0000256" key="5">
    <source>
        <dbReference type="ARBA" id="ARBA00023163"/>
    </source>
</evidence>
<dbReference type="GO" id="GO:0006355">
    <property type="term" value="P:regulation of DNA-templated transcription"/>
    <property type="evidence" value="ECO:0007669"/>
    <property type="project" value="InterPro"/>
</dbReference>